<gene>
    <name evidence="6" type="primary">rnfG</name>
    <name evidence="8" type="ORF">D7V94_12975</name>
</gene>
<dbReference type="EC" id="7.-.-.-" evidence="6"/>
<comment type="caution">
    <text evidence="8">The sequence shown here is derived from an EMBL/GenBank/DDBJ whole genome shotgun (WGS) entry which is preliminary data.</text>
</comment>
<evidence type="ECO:0000313" key="9">
    <source>
        <dbReference type="Proteomes" id="UP000280696"/>
    </source>
</evidence>
<dbReference type="GO" id="GO:0009055">
    <property type="term" value="F:electron transfer activity"/>
    <property type="evidence" value="ECO:0007669"/>
    <property type="project" value="InterPro"/>
</dbReference>
<keyword evidence="4 6" id="KW-0288">FMN</keyword>
<dbReference type="GO" id="GO:0010181">
    <property type="term" value="F:FMN binding"/>
    <property type="evidence" value="ECO:0007669"/>
    <property type="project" value="InterPro"/>
</dbReference>
<dbReference type="InterPro" id="IPR010209">
    <property type="entry name" value="Ion_transpt_RnfG/RsxG"/>
</dbReference>
<feature type="domain" description="FMN-binding" evidence="7">
    <location>
        <begin position="107"/>
        <end position="195"/>
    </location>
</feature>
<keyword evidence="6" id="KW-1133">Transmembrane helix</keyword>
<keyword evidence="3 6" id="KW-0285">Flavoprotein</keyword>
<comment type="function">
    <text evidence="6">Part of a membrane-bound complex that couples electron transfer with translocation of ions across the membrane.</text>
</comment>
<dbReference type="OrthoDB" id="9787579at2"/>
<evidence type="ECO:0000256" key="4">
    <source>
        <dbReference type="ARBA" id="ARBA00022643"/>
    </source>
</evidence>
<proteinExistence type="inferred from homology"/>
<comment type="similarity">
    <text evidence="6">Belongs to the RnfG family.</text>
</comment>
<keyword evidence="1 6" id="KW-0813">Transport</keyword>
<name>A0A3A9AGS8_9FIRM</name>
<dbReference type="GO" id="GO:0005886">
    <property type="term" value="C:plasma membrane"/>
    <property type="evidence" value="ECO:0007669"/>
    <property type="project" value="UniProtKB-SubCell"/>
</dbReference>
<keyword evidence="6" id="KW-0812">Transmembrane</keyword>
<dbReference type="EMBL" id="RAYQ01000013">
    <property type="protein sequence ID" value="RKI90692.1"/>
    <property type="molecule type" value="Genomic_DNA"/>
</dbReference>
<evidence type="ECO:0000256" key="2">
    <source>
        <dbReference type="ARBA" id="ARBA00022553"/>
    </source>
</evidence>
<dbReference type="Pfam" id="PF04205">
    <property type="entry name" value="FMN_bind"/>
    <property type="match status" value="1"/>
</dbReference>
<comment type="subcellular location">
    <subcellularLocation>
        <location evidence="6">Cell membrane</location>
        <topology evidence="6">Single-pass membrane protein</topology>
    </subcellularLocation>
</comment>
<evidence type="ECO:0000256" key="5">
    <source>
        <dbReference type="ARBA" id="ARBA00022982"/>
    </source>
</evidence>
<protein>
    <recommendedName>
        <fullName evidence="6">Ion-translocating oxidoreductase complex subunit G</fullName>
        <ecNumber evidence="6">7.-.-.-</ecNumber>
    </recommendedName>
    <alternativeName>
        <fullName evidence="6">Rnf electron transport complex subunit G</fullName>
    </alternativeName>
</protein>
<organism evidence="8 9">
    <name type="scientific">Parablautia intestinalis</name>
    <dbReference type="NCBI Taxonomy" id="2320100"/>
    <lineage>
        <taxon>Bacteria</taxon>
        <taxon>Bacillati</taxon>
        <taxon>Bacillota</taxon>
        <taxon>Clostridia</taxon>
        <taxon>Lachnospirales</taxon>
        <taxon>Lachnospiraceae</taxon>
        <taxon>Parablautia</taxon>
    </lineage>
</organism>
<sequence length="207" mass="21769">MKNMIKDAAILLVITLFSGLILGLVYGITKEPIALAEERAAKEAYAEVFPSAGEFQEQEVTSMEEESWKTEWAEAGFEGVDIEKSLAALDESGNVLGYVLTVTSHEGYGGDITFTMGISLDGTLNGISILSISETAGLGMKAEDVLKPQFAGKNVPGFTYTKTGAVSESQIDAISGATITTNAVTTAVNGGLYYFQSQLGGGSNEAE</sequence>
<dbReference type="PANTHER" id="PTHR36118">
    <property type="entry name" value="ION-TRANSLOCATING OXIDOREDUCTASE COMPLEX SUBUNIT G"/>
    <property type="match status" value="1"/>
</dbReference>
<evidence type="ECO:0000256" key="6">
    <source>
        <dbReference type="HAMAP-Rule" id="MF_00479"/>
    </source>
</evidence>
<keyword evidence="5 6" id="KW-0249">Electron transport</keyword>
<dbReference type="GO" id="GO:0022900">
    <property type="term" value="P:electron transport chain"/>
    <property type="evidence" value="ECO:0007669"/>
    <property type="project" value="UniProtKB-UniRule"/>
</dbReference>
<evidence type="ECO:0000256" key="1">
    <source>
        <dbReference type="ARBA" id="ARBA00022448"/>
    </source>
</evidence>
<evidence type="ECO:0000256" key="3">
    <source>
        <dbReference type="ARBA" id="ARBA00022630"/>
    </source>
</evidence>
<dbReference type="PANTHER" id="PTHR36118:SF1">
    <property type="entry name" value="ION-TRANSLOCATING OXIDOREDUCTASE COMPLEX SUBUNIT G"/>
    <property type="match status" value="1"/>
</dbReference>
<evidence type="ECO:0000259" key="7">
    <source>
        <dbReference type="SMART" id="SM00900"/>
    </source>
</evidence>
<dbReference type="RefSeq" id="WP_120470433.1">
    <property type="nucleotide sequence ID" value="NZ_RAYQ01000013.1"/>
</dbReference>
<dbReference type="Proteomes" id="UP000280696">
    <property type="component" value="Unassembled WGS sequence"/>
</dbReference>
<keyword evidence="6" id="KW-1278">Translocase</keyword>
<comment type="cofactor">
    <cofactor evidence="6">
        <name>FMN</name>
        <dbReference type="ChEBI" id="CHEBI:58210"/>
    </cofactor>
</comment>
<keyword evidence="6" id="KW-1003">Cell membrane</keyword>
<keyword evidence="6" id="KW-0472">Membrane</keyword>
<dbReference type="InterPro" id="IPR007329">
    <property type="entry name" value="FMN-bd"/>
</dbReference>
<accession>A0A3A9AGS8</accession>
<dbReference type="AlphaFoldDB" id="A0A3A9AGS8"/>
<dbReference type="HAMAP" id="MF_00479">
    <property type="entry name" value="RsxG_RnfG"/>
    <property type="match status" value="1"/>
</dbReference>
<dbReference type="SMART" id="SM00900">
    <property type="entry name" value="FMN_bind"/>
    <property type="match status" value="1"/>
</dbReference>
<keyword evidence="2 6" id="KW-0597">Phosphoprotein</keyword>
<reference evidence="8 9" key="1">
    <citation type="submission" date="2018-09" db="EMBL/GenBank/DDBJ databases">
        <title>Murine metabolic-syndrome-specific gut microbial biobank.</title>
        <authorList>
            <person name="Liu C."/>
        </authorList>
    </citation>
    <scope>NUCLEOTIDE SEQUENCE [LARGE SCALE GENOMIC DNA]</scope>
    <source>
        <strain evidence="8 9">0.1xD8-82</strain>
    </source>
</reference>
<evidence type="ECO:0000313" key="8">
    <source>
        <dbReference type="EMBL" id="RKI90692.1"/>
    </source>
</evidence>
<dbReference type="NCBIfam" id="TIGR01947">
    <property type="entry name" value="rnfG"/>
    <property type="match status" value="1"/>
</dbReference>
<keyword evidence="9" id="KW-1185">Reference proteome</keyword>
<comment type="subunit">
    <text evidence="6">The complex is composed of six subunits: RnfA, RnfB, RnfC, RnfD, RnfE and RnfG.</text>
</comment>
<dbReference type="PIRSF" id="PIRSF006091">
    <property type="entry name" value="E_trnsport_RnfG"/>
    <property type="match status" value="1"/>
</dbReference>
<feature type="modified residue" description="FMN phosphoryl threonine" evidence="6">
    <location>
        <position position="178"/>
    </location>
</feature>